<sequence>MASTQVLASDTPPHARTRPFQAGSPPRASQARLNAALHNARTSSAAAGMLPPSNSQRQQLGSSLLKTRPGLRKEEEQNRRDENMRVICDDIPLGPLEFPANPRDPQFNFLEPYSGIRLRQRSLPFDQFQRVMHGRRFISPSTLYSLVEQCKDPSQYHDPSTMSASRYDLPLDGDWVVIGVLAEKSPIRMTRGGQAAGNEDAVLGDEDEDGKRAAIMRTYRPNNQPRKYMAWKLVDFGNASSVPGADSRTRGTDSGDCVLSLTLFAADEEPEEPKDDESRNHVRQEIRDAVRPDKKTWYHGGSKGAFEKYWKEREGTVVAIVSPRIMCRSMNNGFYNQYMLSISPTDLDSIYPIGRSSDYAQCQAHRKDGTRCQSWVDTRSGAGACEFHVEQRVIAARKGRQEFAVGTSGSGWARKNQGSGTANNADADDIFSRSLGKRKGKGKKSKRSEYKFKDKRQSREQQPSDWENSLSAGMDAGFASSSSGAVQRSFVVEGAGTWVERSGRIQADGSGPKVGDIHFDVSAAYGRDKDQRKERARKQAETDQLEGMLKAIEPSVTARPPPRQRQEDSSDSEYEQGDEDWMLQGSSTAAQALREAKRVLAYKQELAAAAAAAAAAEAGAGGKKRQSRLFKTSEDALLAAAMSKNAKERHRATATGEEGSGQKQRPRWAFSAEAIQKMGFDPLAGAPGRAGAVPVWKENESVEQKSKSTLLARVSGPTSDLPPPKMRKLSHNKAGAVSGAARISNGHRAPASRPSATGAAANRLSAQTKPQPLAAPFSRAGNTPASSAATKTASQKKHPRSATLNDSGSDLDWGDSGLDEEDQEVIGPGRSHRTEKKLETVDEFEVFDDDDAWEALEQQAREQETMRKATQLASQQNSAGGATLVSQGRPSSLRNGSQQVRSWKASAAGGGGSDSDLEFV</sequence>
<feature type="region of interest" description="Disordered" evidence="2">
    <location>
        <begin position="642"/>
        <end position="667"/>
    </location>
</feature>
<dbReference type="InterPro" id="IPR040184">
    <property type="entry name" value="Mcm10"/>
</dbReference>
<dbReference type="GO" id="GO:0003688">
    <property type="term" value="F:DNA replication origin binding"/>
    <property type="evidence" value="ECO:0007669"/>
    <property type="project" value="TreeGrafter"/>
</dbReference>
<protein>
    <recommendedName>
        <fullName evidence="3">Zinc finger Mcm10/DnaG-type domain-containing protein</fullName>
    </recommendedName>
</protein>
<dbReference type="GO" id="GO:0003697">
    <property type="term" value="F:single-stranded DNA binding"/>
    <property type="evidence" value="ECO:0007669"/>
    <property type="project" value="InterPro"/>
</dbReference>
<feature type="compositionally biased region" description="Basic residues" evidence="2">
    <location>
        <begin position="435"/>
        <end position="446"/>
    </location>
</feature>
<dbReference type="PANTHER" id="PTHR13454:SF11">
    <property type="entry name" value="PROTEIN MCM10 HOMOLOG"/>
    <property type="match status" value="1"/>
</dbReference>
<feature type="compositionally biased region" description="Acidic residues" evidence="2">
    <location>
        <begin position="841"/>
        <end position="854"/>
    </location>
</feature>
<keyword evidence="5" id="KW-1185">Reference proteome</keyword>
<feature type="compositionally biased region" description="Basic and acidic residues" evidence="2">
    <location>
        <begin position="276"/>
        <end position="285"/>
    </location>
</feature>
<comment type="similarity">
    <text evidence="1">Belongs to the MCM10 family.</text>
</comment>
<feature type="compositionally biased region" description="Acidic residues" evidence="2">
    <location>
        <begin position="266"/>
        <end position="275"/>
    </location>
</feature>
<feature type="region of interest" description="Disordered" evidence="2">
    <location>
        <begin position="45"/>
        <end position="82"/>
    </location>
</feature>
<feature type="domain" description="Zinc finger Mcm10/DnaG-type" evidence="3">
    <location>
        <begin position="354"/>
        <end position="400"/>
    </location>
</feature>
<dbReference type="GO" id="GO:0043596">
    <property type="term" value="C:nuclear replication fork"/>
    <property type="evidence" value="ECO:0007669"/>
    <property type="project" value="TreeGrafter"/>
</dbReference>
<comment type="caution">
    <text evidence="4">The sequence shown here is derived from an EMBL/GenBank/DDBJ whole genome shotgun (WGS) entry which is preliminary data.</text>
</comment>
<proteinExistence type="inferred from homology"/>
<feature type="compositionally biased region" description="Acidic residues" evidence="2">
    <location>
        <begin position="569"/>
        <end position="581"/>
    </location>
</feature>
<feature type="compositionally biased region" description="Basic and acidic residues" evidence="2">
    <location>
        <begin position="526"/>
        <end position="541"/>
    </location>
</feature>
<dbReference type="EMBL" id="JAPDMZ010000021">
    <property type="protein sequence ID" value="KAK0556026.1"/>
    <property type="molecule type" value="Genomic_DNA"/>
</dbReference>
<feature type="compositionally biased region" description="Basic and acidic residues" evidence="2">
    <location>
        <begin position="447"/>
        <end position="459"/>
    </location>
</feature>
<evidence type="ECO:0000313" key="5">
    <source>
        <dbReference type="Proteomes" id="UP001176517"/>
    </source>
</evidence>
<reference evidence="4" key="1">
    <citation type="journal article" date="2023" name="PhytoFront">
        <title>Draft Genome Resources of Seven Strains of Tilletia horrida, Causal Agent of Kernel Smut of Rice.</title>
        <authorList>
            <person name="Khanal S."/>
            <person name="Antony Babu S."/>
            <person name="Zhou X.G."/>
        </authorList>
    </citation>
    <scope>NUCLEOTIDE SEQUENCE</scope>
    <source>
        <strain evidence="4">TX6</strain>
    </source>
</reference>
<feature type="compositionally biased region" description="Low complexity" evidence="2">
    <location>
        <begin position="783"/>
        <end position="793"/>
    </location>
</feature>
<feature type="region of interest" description="Disordered" evidence="2">
    <location>
        <begin position="522"/>
        <end position="587"/>
    </location>
</feature>
<feature type="region of interest" description="Disordered" evidence="2">
    <location>
        <begin position="695"/>
        <end position="920"/>
    </location>
</feature>
<feature type="compositionally biased region" description="Basic and acidic residues" evidence="2">
    <location>
        <begin position="697"/>
        <end position="706"/>
    </location>
</feature>
<evidence type="ECO:0000313" key="4">
    <source>
        <dbReference type="EMBL" id="KAK0556026.1"/>
    </source>
</evidence>
<dbReference type="InterPro" id="IPR012340">
    <property type="entry name" value="NA-bd_OB-fold"/>
</dbReference>
<dbReference type="AlphaFoldDB" id="A0AAN6GSY7"/>
<evidence type="ECO:0000256" key="2">
    <source>
        <dbReference type="SAM" id="MobiDB-lite"/>
    </source>
</evidence>
<dbReference type="Proteomes" id="UP001176517">
    <property type="component" value="Unassembled WGS sequence"/>
</dbReference>
<dbReference type="GO" id="GO:0006270">
    <property type="term" value="P:DNA replication initiation"/>
    <property type="evidence" value="ECO:0007669"/>
    <property type="project" value="InterPro"/>
</dbReference>
<feature type="compositionally biased region" description="Low complexity" evidence="2">
    <location>
        <begin position="806"/>
        <end position="816"/>
    </location>
</feature>
<feature type="compositionally biased region" description="Polar residues" evidence="2">
    <location>
        <begin position="871"/>
        <end position="901"/>
    </location>
</feature>
<dbReference type="PANTHER" id="PTHR13454">
    <property type="entry name" value="PROTEIN MCM10 HOMOLOG"/>
    <property type="match status" value="1"/>
</dbReference>
<feature type="compositionally biased region" description="Basic and acidic residues" evidence="2">
    <location>
        <begin position="71"/>
        <end position="82"/>
    </location>
</feature>
<evidence type="ECO:0000259" key="3">
    <source>
        <dbReference type="Pfam" id="PF09329"/>
    </source>
</evidence>
<evidence type="ECO:0000256" key="1">
    <source>
        <dbReference type="ARBA" id="ARBA00009679"/>
    </source>
</evidence>
<feature type="region of interest" description="Disordered" evidence="2">
    <location>
        <begin position="405"/>
        <end position="472"/>
    </location>
</feature>
<accession>A0AAN6GSY7</accession>
<dbReference type="Pfam" id="PF09329">
    <property type="entry name" value="zf-primase"/>
    <property type="match status" value="1"/>
</dbReference>
<gene>
    <name evidence="4" type="ORF">OC846_001462</name>
</gene>
<feature type="compositionally biased region" description="Polar residues" evidence="2">
    <location>
        <begin position="52"/>
        <end position="65"/>
    </location>
</feature>
<dbReference type="Gene3D" id="2.40.50.140">
    <property type="entry name" value="Nucleic acid-binding proteins"/>
    <property type="match status" value="1"/>
</dbReference>
<dbReference type="InterPro" id="IPR015408">
    <property type="entry name" value="Znf_Mcm10/DnaG"/>
</dbReference>
<feature type="region of interest" description="Disordered" evidence="2">
    <location>
        <begin position="266"/>
        <end position="285"/>
    </location>
</feature>
<feature type="region of interest" description="Disordered" evidence="2">
    <location>
        <begin position="1"/>
        <end position="31"/>
    </location>
</feature>
<name>A0AAN6GSY7_9BASI</name>
<organism evidence="4 5">
    <name type="scientific">Tilletia horrida</name>
    <dbReference type="NCBI Taxonomy" id="155126"/>
    <lineage>
        <taxon>Eukaryota</taxon>
        <taxon>Fungi</taxon>
        <taxon>Dikarya</taxon>
        <taxon>Basidiomycota</taxon>
        <taxon>Ustilaginomycotina</taxon>
        <taxon>Exobasidiomycetes</taxon>
        <taxon>Tilletiales</taxon>
        <taxon>Tilletiaceae</taxon>
        <taxon>Tilletia</taxon>
    </lineage>
</organism>
<feature type="compositionally biased region" description="Polar residues" evidence="2">
    <location>
        <begin position="460"/>
        <end position="471"/>
    </location>
</feature>